<evidence type="ECO:0000256" key="2">
    <source>
        <dbReference type="ARBA" id="ARBA00023015"/>
    </source>
</evidence>
<dbReference type="EMBL" id="WBUI01000001">
    <property type="protein sequence ID" value="KAB2935391.1"/>
    <property type="molecule type" value="Genomic_DNA"/>
</dbReference>
<dbReference type="GO" id="GO:0016987">
    <property type="term" value="F:sigma factor activity"/>
    <property type="evidence" value="ECO:0007669"/>
    <property type="project" value="UniProtKB-KW"/>
</dbReference>
<dbReference type="Gene3D" id="1.10.1740.10">
    <property type="match status" value="1"/>
</dbReference>
<dbReference type="Pfam" id="PF08281">
    <property type="entry name" value="Sigma70_r4_2"/>
    <property type="match status" value="1"/>
</dbReference>
<feature type="domain" description="RNA polymerase sigma-70 region 2" evidence="6">
    <location>
        <begin position="30"/>
        <end position="94"/>
    </location>
</feature>
<dbReference type="InterPro" id="IPR013324">
    <property type="entry name" value="RNA_pol_sigma_r3/r4-like"/>
</dbReference>
<dbReference type="OrthoDB" id="9784984at2"/>
<evidence type="ECO:0000313" key="9">
    <source>
        <dbReference type="Proteomes" id="UP000460298"/>
    </source>
</evidence>
<keyword evidence="2" id="KW-0805">Transcription regulation</keyword>
<dbReference type="PANTHER" id="PTHR43133">
    <property type="entry name" value="RNA POLYMERASE ECF-TYPE SIGMA FACTO"/>
    <property type="match status" value="1"/>
</dbReference>
<evidence type="ECO:0000256" key="3">
    <source>
        <dbReference type="ARBA" id="ARBA00023082"/>
    </source>
</evidence>
<proteinExistence type="inferred from homology"/>
<comment type="similarity">
    <text evidence="1">Belongs to the sigma-70 factor family. ECF subfamily.</text>
</comment>
<reference evidence="8 9" key="1">
    <citation type="submission" date="2019-10" db="EMBL/GenBank/DDBJ databases">
        <title>Extracellular Electron Transfer in a Candidatus Methanoperedens spp. Enrichment Culture.</title>
        <authorList>
            <person name="Berger S."/>
            <person name="Rangel Shaw D."/>
            <person name="Berben T."/>
            <person name="In 'T Zandt M."/>
            <person name="Frank J."/>
            <person name="Reimann J."/>
            <person name="Jetten M.S.M."/>
            <person name="Welte C.U."/>
        </authorList>
    </citation>
    <scope>NUCLEOTIDE SEQUENCE [LARGE SCALE GENOMIC DNA]</scope>
    <source>
        <strain evidence="8">SB12</strain>
    </source>
</reference>
<keyword evidence="4" id="KW-0238">DNA-binding</keyword>
<dbReference type="PANTHER" id="PTHR43133:SF8">
    <property type="entry name" value="RNA POLYMERASE SIGMA FACTOR HI_1459-RELATED"/>
    <property type="match status" value="1"/>
</dbReference>
<comment type="caution">
    <text evidence="8">The sequence shown here is derived from an EMBL/GenBank/DDBJ whole genome shotgun (WGS) entry which is preliminary data.</text>
</comment>
<dbReference type="InterPro" id="IPR039425">
    <property type="entry name" value="RNA_pol_sigma-70-like"/>
</dbReference>
<dbReference type="Gene3D" id="1.10.10.10">
    <property type="entry name" value="Winged helix-like DNA-binding domain superfamily/Winged helix DNA-binding domain"/>
    <property type="match status" value="1"/>
</dbReference>
<dbReference type="InterPro" id="IPR007627">
    <property type="entry name" value="RNA_pol_sigma70_r2"/>
</dbReference>
<dbReference type="Pfam" id="PF04542">
    <property type="entry name" value="Sigma70_r2"/>
    <property type="match status" value="1"/>
</dbReference>
<sequence length="194" mass="22787">MAHSKEQQLKRWMTESLAGDQRSYRLLLEESARMLSDYFRSRIYRQDNRDDLIQETLLSLHRARSTYNPSLPYSNWMYSIAYRRYIDYVRKQSRIDRMEVPGETILPLIANHEKENPDDLVDREAVLRAIQDLPERQREIVRLLKIDGFSVKEAASILDMSETALKVAAHRAYKKIRARFPGGEAESSLQGERP</sequence>
<evidence type="ECO:0000256" key="1">
    <source>
        <dbReference type="ARBA" id="ARBA00010641"/>
    </source>
</evidence>
<evidence type="ECO:0000259" key="6">
    <source>
        <dbReference type="Pfam" id="PF04542"/>
    </source>
</evidence>
<name>A0A833M3V8_9LEPT</name>
<dbReference type="InterPro" id="IPR014284">
    <property type="entry name" value="RNA_pol_sigma-70_dom"/>
</dbReference>
<evidence type="ECO:0000259" key="7">
    <source>
        <dbReference type="Pfam" id="PF08281"/>
    </source>
</evidence>
<organism evidence="8 9">
    <name type="scientific">Leptonema illini</name>
    <dbReference type="NCBI Taxonomy" id="183"/>
    <lineage>
        <taxon>Bacteria</taxon>
        <taxon>Pseudomonadati</taxon>
        <taxon>Spirochaetota</taxon>
        <taxon>Spirochaetia</taxon>
        <taxon>Leptospirales</taxon>
        <taxon>Leptospiraceae</taxon>
        <taxon>Leptonema</taxon>
    </lineage>
</organism>
<evidence type="ECO:0000313" key="8">
    <source>
        <dbReference type="EMBL" id="KAB2935391.1"/>
    </source>
</evidence>
<dbReference type="NCBIfam" id="TIGR02937">
    <property type="entry name" value="sigma70-ECF"/>
    <property type="match status" value="1"/>
</dbReference>
<dbReference type="GO" id="GO:0003677">
    <property type="term" value="F:DNA binding"/>
    <property type="evidence" value="ECO:0007669"/>
    <property type="project" value="UniProtKB-KW"/>
</dbReference>
<dbReference type="AlphaFoldDB" id="A0A833M3V8"/>
<keyword evidence="5" id="KW-0804">Transcription</keyword>
<keyword evidence="3" id="KW-0731">Sigma factor</keyword>
<dbReference type="GO" id="GO:0006352">
    <property type="term" value="P:DNA-templated transcription initiation"/>
    <property type="evidence" value="ECO:0007669"/>
    <property type="project" value="InterPro"/>
</dbReference>
<dbReference type="InterPro" id="IPR013325">
    <property type="entry name" value="RNA_pol_sigma_r2"/>
</dbReference>
<feature type="domain" description="RNA polymerase sigma factor 70 region 4 type 2" evidence="7">
    <location>
        <begin position="123"/>
        <end position="176"/>
    </location>
</feature>
<dbReference type="SUPFAM" id="SSF88946">
    <property type="entry name" value="Sigma2 domain of RNA polymerase sigma factors"/>
    <property type="match status" value="1"/>
</dbReference>
<dbReference type="CDD" id="cd06171">
    <property type="entry name" value="Sigma70_r4"/>
    <property type="match status" value="1"/>
</dbReference>
<accession>A0A833M3V8</accession>
<dbReference type="InterPro" id="IPR036388">
    <property type="entry name" value="WH-like_DNA-bd_sf"/>
</dbReference>
<protein>
    <submittedName>
        <fullName evidence="8">Sigma-70 family RNA polymerase sigma factor</fullName>
    </submittedName>
</protein>
<dbReference type="InterPro" id="IPR013249">
    <property type="entry name" value="RNA_pol_sigma70_r4_t2"/>
</dbReference>
<evidence type="ECO:0000256" key="5">
    <source>
        <dbReference type="ARBA" id="ARBA00023163"/>
    </source>
</evidence>
<dbReference type="RefSeq" id="WP_002774276.1">
    <property type="nucleotide sequence ID" value="NZ_JQDG01000060.1"/>
</dbReference>
<gene>
    <name evidence="8" type="ORF">F9K24_01295</name>
</gene>
<dbReference type="SUPFAM" id="SSF88659">
    <property type="entry name" value="Sigma3 and sigma4 domains of RNA polymerase sigma factors"/>
    <property type="match status" value="1"/>
</dbReference>
<evidence type="ECO:0000256" key="4">
    <source>
        <dbReference type="ARBA" id="ARBA00023125"/>
    </source>
</evidence>
<dbReference type="Proteomes" id="UP000460298">
    <property type="component" value="Unassembled WGS sequence"/>
</dbReference>